<dbReference type="Pfam" id="PF01966">
    <property type="entry name" value="HD"/>
    <property type="match status" value="1"/>
</dbReference>
<gene>
    <name evidence="2" type="ORF">DAETH_08220</name>
</gene>
<dbReference type="Proteomes" id="UP001064971">
    <property type="component" value="Chromosome"/>
</dbReference>
<dbReference type="InterPro" id="IPR003607">
    <property type="entry name" value="HD/PDEase_dom"/>
</dbReference>
<organism evidence="2 3">
    <name type="scientific">Deinococcus aetherius</name>
    <dbReference type="NCBI Taxonomy" id="200252"/>
    <lineage>
        <taxon>Bacteria</taxon>
        <taxon>Thermotogati</taxon>
        <taxon>Deinococcota</taxon>
        <taxon>Deinococci</taxon>
        <taxon>Deinococcales</taxon>
        <taxon>Deinococcaceae</taxon>
        <taxon>Deinococcus</taxon>
    </lineage>
</organism>
<evidence type="ECO:0000313" key="3">
    <source>
        <dbReference type="Proteomes" id="UP001064971"/>
    </source>
</evidence>
<feature type="domain" description="HD/PDEase" evidence="1">
    <location>
        <begin position="22"/>
        <end position="153"/>
    </location>
</feature>
<dbReference type="SMART" id="SM00471">
    <property type="entry name" value="HDc"/>
    <property type="match status" value="1"/>
</dbReference>
<reference evidence="2" key="1">
    <citation type="submission" date="2022-07" db="EMBL/GenBank/DDBJ databases">
        <title>Complete Genome Sequence of the Radioresistant Bacterium Deinococcus aetherius ST0316, Isolated from the Air Dust collected in Lower Stratosphere above Japan.</title>
        <authorList>
            <person name="Satoh K."/>
            <person name="Hagiwara K."/>
            <person name="Katsumata K."/>
            <person name="Kubo A."/>
            <person name="Yokobori S."/>
            <person name="Yamagishi A."/>
            <person name="Oono Y."/>
            <person name="Narumi I."/>
        </authorList>
    </citation>
    <scope>NUCLEOTIDE SEQUENCE</scope>
    <source>
        <strain evidence="2">ST0316</strain>
    </source>
</reference>
<sequence length="202" mass="22324">MSTGLPDPATAEHLLLEAEAMNPGAWVGHSRNVALAARLIAGRHPTLDPERAHTLGLLHDLGRRTGPNRDRHILDGHDFLMKLGYTDAARIALTHSFVIPSLDTLQGEWDGTPEEWARLGELLALARQTDEDRLLQLCDTLALADGFCTVHERVVDVALRYGVTARTPDKWRAGLALKTEFDRECGVNVYRLLPGLTERLLA</sequence>
<dbReference type="CDD" id="cd00077">
    <property type="entry name" value="HDc"/>
    <property type="match status" value="1"/>
</dbReference>
<name>A0ABM8AB84_9DEIO</name>
<dbReference type="Gene3D" id="1.10.3210.10">
    <property type="entry name" value="Hypothetical protein af1432"/>
    <property type="match status" value="1"/>
</dbReference>
<evidence type="ECO:0000259" key="1">
    <source>
        <dbReference type="SMART" id="SM00471"/>
    </source>
</evidence>
<keyword evidence="3" id="KW-1185">Reference proteome</keyword>
<dbReference type="RefSeq" id="WP_264776657.1">
    <property type="nucleotide sequence ID" value="NZ_AP026560.1"/>
</dbReference>
<dbReference type="SUPFAM" id="SSF109604">
    <property type="entry name" value="HD-domain/PDEase-like"/>
    <property type="match status" value="1"/>
</dbReference>
<dbReference type="InterPro" id="IPR006674">
    <property type="entry name" value="HD_domain"/>
</dbReference>
<accession>A0ABM8AB84</accession>
<protein>
    <submittedName>
        <fullName evidence="2">Metal-dependent phosphohydrolase</fullName>
    </submittedName>
</protein>
<proteinExistence type="predicted"/>
<evidence type="ECO:0000313" key="2">
    <source>
        <dbReference type="EMBL" id="BDP40853.1"/>
    </source>
</evidence>
<dbReference type="EMBL" id="AP026560">
    <property type="protein sequence ID" value="BDP40853.1"/>
    <property type="molecule type" value="Genomic_DNA"/>
</dbReference>